<dbReference type="EMBL" id="LOCL01000048">
    <property type="protein sequence ID" value="KUF15042.1"/>
    <property type="molecule type" value="Genomic_DNA"/>
</dbReference>
<protein>
    <submittedName>
        <fullName evidence="3">Diadenosine tetraphosphate hydrolase</fullName>
    </submittedName>
</protein>
<organism evidence="3 4">
    <name type="scientific">Streptomyces silvensis</name>
    <dbReference type="NCBI Taxonomy" id="1765722"/>
    <lineage>
        <taxon>Bacteria</taxon>
        <taxon>Bacillati</taxon>
        <taxon>Actinomycetota</taxon>
        <taxon>Actinomycetes</taxon>
        <taxon>Kitasatosporales</taxon>
        <taxon>Streptomycetaceae</taxon>
        <taxon>Streptomyces</taxon>
    </lineage>
</organism>
<name>A0A0W7WWT7_9ACTN</name>
<evidence type="ECO:0000259" key="2">
    <source>
        <dbReference type="PROSITE" id="PS51084"/>
    </source>
</evidence>
<sequence>MTADWRTNRIEAALRGENPTVLRRLDAGFAAIGDVQFLPGYAVLLMDEPSVQRLSELPRAERLAFLSDMDRLGEAVERACRQLDPAFRRVNLEILGNTDPFLHAHVWPRYDWEPPELVGKPVWLYPRERWSDERFRLGPRHDVLRDVIGGELDRLRSES</sequence>
<reference evidence="3 4" key="1">
    <citation type="submission" date="2015-12" db="EMBL/GenBank/DDBJ databases">
        <title>Draft genome sequence of Streptomyces silvensis ATCC 53525, a producer of novel hormone antagonists.</title>
        <authorList>
            <person name="Johnston C.W."/>
            <person name="Li Y."/>
            <person name="Magarvey N.A."/>
        </authorList>
    </citation>
    <scope>NUCLEOTIDE SEQUENCE [LARGE SCALE GENOMIC DNA]</scope>
    <source>
        <strain evidence="3 4">ATCC 53525</strain>
    </source>
</reference>
<dbReference type="STRING" id="1765722.AT728_26585"/>
<comment type="caution">
    <text evidence="3">The sequence shown here is derived from an EMBL/GenBank/DDBJ whole genome shotgun (WGS) entry which is preliminary data.</text>
</comment>
<dbReference type="Gene3D" id="3.30.428.10">
    <property type="entry name" value="HIT-like"/>
    <property type="match status" value="1"/>
</dbReference>
<accession>A0A0W7WWT7</accession>
<evidence type="ECO:0000256" key="1">
    <source>
        <dbReference type="PROSITE-ProRule" id="PRU00464"/>
    </source>
</evidence>
<dbReference type="RefSeq" id="WP_058850605.1">
    <property type="nucleotide sequence ID" value="NZ_LOCL01000048.1"/>
</dbReference>
<dbReference type="Proteomes" id="UP000054804">
    <property type="component" value="Unassembled WGS sequence"/>
</dbReference>
<dbReference type="InterPro" id="IPR036265">
    <property type="entry name" value="HIT-like_sf"/>
</dbReference>
<keyword evidence="4" id="KW-1185">Reference proteome</keyword>
<evidence type="ECO:0000313" key="4">
    <source>
        <dbReference type="Proteomes" id="UP000054804"/>
    </source>
</evidence>
<evidence type="ECO:0000313" key="3">
    <source>
        <dbReference type="EMBL" id="KUF15042.1"/>
    </source>
</evidence>
<dbReference type="OrthoDB" id="9784774at2"/>
<keyword evidence="3" id="KW-0378">Hydrolase</keyword>
<dbReference type="AlphaFoldDB" id="A0A0W7WWT7"/>
<dbReference type="PROSITE" id="PS51084">
    <property type="entry name" value="HIT_2"/>
    <property type="match status" value="1"/>
</dbReference>
<dbReference type="InterPro" id="IPR011146">
    <property type="entry name" value="HIT-like"/>
</dbReference>
<dbReference type="GO" id="GO:0016787">
    <property type="term" value="F:hydrolase activity"/>
    <property type="evidence" value="ECO:0007669"/>
    <property type="project" value="UniProtKB-KW"/>
</dbReference>
<comment type="caution">
    <text evidence="1">Lacks conserved residue(s) required for the propagation of feature annotation.</text>
</comment>
<gene>
    <name evidence="3" type="ORF">AT728_26585</name>
</gene>
<dbReference type="SUPFAM" id="SSF54197">
    <property type="entry name" value="HIT-like"/>
    <property type="match status" value="1"/>
</dbReference>
<proteinExistence type="predicted"/>
<feature type="domain" description="HIT" evidence="2">
    <location>
        <begin position="9"/>
        <end position="117"/>
    </location>
</feature>